<feature type="transmembrane region" description="Helical" evidence="1">
    <location>
        <begin position="87"/>
        <end position="114"/>
    </location>
</feature>
<organism evidence="2 3">
    <name type="scientific">Paraurantiacibacter namhicola</name>
    <dbReference type="NCBI Taxonomy" id="645517"/>
    <lineage>
        <taxon>Bacteria</taxon>
        <taxon>Pseudomonadati</taxon>
        <taxon>Pseudomonadota</taxon>
        <taxon>Alphaproteobacteria</taxon>
        <taxon>Sphingomonadales</taxon>
        <taxon>Erythrobacteraceae</taxon>
        <taxon>Paraurantiacibacter</taxon>
    </lineage>
</organism>
<evidence type="ECO:0000313" key="3">
    <source>
        <dbReference type="Proteomes" id="UP000092698"/>
    </source>
</evidence>
<dbReference type="Proteomes" id="UP000092698">
    <property type="component" value="Chromosome"/>
</dbReference>
<proteinExistence type="predicted"/>
<dbReference type="KEGG" id="anh:A6F65_01919"/>
<feature type="transmembrane region" description="Helical" evidence="1">
    <location>
        <begin position="23"/>
        <end position="45"/>
    </location>
</feature>
<dbReference type="STRING" id="645517.A6F65_01919"/>
<keyword evidence="1" id="KW-0812">Transmembrane</keyword>
<evidence type="ECO:0008006" key="4">
    <source>
        <dbReference type="Google" id="ProtNLM"/>
    </source>
</evidence>
<dbReference type="RefSeq" id="WP_067788130.1">
    <property type="nucleotide sequence ID" value="NZ_CP016545.1"/>
</dbReference>
<keyword evidence="1" id="KW-0472">Membrane</keyword>
<keyword evidence="3" id="KW-1185">Reference proteome</keyword>
<keyword evidence="1" id="KW-1133">Transmembrane helix</keyword>
<protein>
    <recommendedName>
        <fullName evidence="4">Glycerophosphoryl diester phosphodiesterase membrane domain-containing protein</fullName>
    </recommendedName>
</protein>
<accession>A0A1C7DA12</accession>
<feature type="transmembrane region" description="Helical" evidence="1">
    <location>
        <begin position="178"/>
        <end position="200"/>
    </location>
</feature>
<dbReference type="EMBL" id="CP016545">
    <property type="protein sequence ID" value="ANU08212.1"/>
    <property type="molecule type" value="Genomic_DNA"/>
</dbReference>
<reference evidence="2 3" key="1">
    <citation type="submission" date="2016-07" db="EMBL/GenBank/DDBJ databases">
        <title>Complete genome sequence of Altererythrobacter namhicola JCM 16345T, containing esterase-encoding genes.</title>
        <authorList>
            <person name="Cheng H."/>
            <person name="Wu Y.-H."/>
            <person name="Jian S.-L."/>
            <person name="Huo Y.-Y."/>
            <person name="Wang C.-S."/>
            <person name="Xu X.-W."/>
        </authorList>
    </citation>
    <scope>NUCLEOTIDE SEQUENCE [LARGE SCALE GENOMIC DNA]</scope>
    <source>
        <strain evidence="2 3">JCM 16345</strain>
    </source>
</reference>
<dbReference type="AlphaFoldDB" id="A0A1C7DA12"/>
<sequence length="221" mass="24315">MEHRELDVGRLLATIWQLTKENIGAVLLTGGILVALGMIVDIYFFEEWWADFTYTISQFVIGYILSRRLAIATGLMEEPSSTGFGEYFGLSVIFGIGTTLAGLLLLIPGILLTVKWMLAFPALFDDNKGLSGTEPLSESWELTRGPTFWRLLAAYLVSLLLVGVTFLAYWNLPFEENAAYYGILAAGQVALAGSVIYTILLGYASYLELRDDSAEAAEVFA</sequence>
<feature type="transmembrane region" description="Helical" evidence="1">
    <location>
        <begin position="152"/>
        <end position="172"/>
    </location>
</feature>
<evidence type="ECO:0000313" key="2">
    <source>
        <dbReference type="EMBL" id="ANU08212.1"/>
    </source>
</evidence>
<name>A0A1C7DA12_9SPHN</name>
<gene>
    <name evidence="2" type="ORF">A6F65_01919</name>
</gene>
<evidence type="ECO:0000256" key="1">
    <source>
        <dbReference type="SAM" id="Phobius"/>
    </source>
</evidence>